<reference evidence="8 10" key="2">
    <citation type="submission" date="2018-10" db="EMBL/GenBank/DDBJ databases">
        <title>Genomic Encyclopedia of Archaeal and Bacterial Type Strains, Phase II (KMG-II): from individual species to whole genera.</title>
        <authorList>
            <person name="Goeker M."/>
        </authorList>
    </citation>
    <scope>NUCLEOTIDE SEQUENCE [LARGE SCALE GENOMIC DNA]</scope>
    <source>
        <strain evidence="8 10">DSM 21886</strain>
    </source>
</reference>
<feature type="chain" id="PRO_5019855061" description="histidine kinase" evidence="5">
    <location>
        <begin position="19"/>
        <end position="662"/>
    </location>
</feature>
<dbReference type="Gene3D" id="3.30.565.10">
    <property type="entry name" value="Histidine kinase-like ATPase, C-terminal domain"/>
    <property type="match status" value="1"/>
</dbReference>
<dbReference type="InterPro" id="IPR005467">
    <property type="entry name" value="His_kinase_dom"/>
</dbReference>
<reference evidence="7 9" key="1">
    <citation type="submission" date="2017-12" db="EMBL/GenBank/DDBJ databases">
        <title>Genomic Encyclopedia of Type Strains, Phase III (KMG-III): the genomes of soil and plant-associated and newly described type strains.</title>
        <authorList>
            <person name="Whitman W."/>
        </authorList>
    </citation>
    <scope>NUCLEOTIDE SEQUENCE [LARGE SCALE GENOMIC DNA]</scope>
    <source>
        <strain evidence="7 9">IP-10</strain>
    </source>
</reference>
<dbReference type="SUPFAM" id="SSF48452">
    <property type="entry name" value="TPR-like"/>
    <property type="match status" value="1"/>
</dbReference>
<name>A0A497UY17_9FLAO</name>
<evidence type="ECO:0000259" key="6">
    <source>
        <dbReference type="PROSITE" id="PS50109"/>
    </source>
</evidence>
<keyword evidence="9" id="KW-1185">Reference proteome</keyword>
<dbReference type="Pfam" id="PF13424">
    <property type="entry name" value="TPR_12"/>
    <property type="match status" value="2"/>
</dbReference>
<sequence length="662" mass="76016">MKKAFLFLVFCLFSTALSAQKQGQMLIDSLETALKNTKDKKTIVIIKNKLSQEYSRVDPEKGKQLAKSAIEMAETIDFKNGLAEGYRCLGINTTDSTAINFYRKGLAFAKETKDKQVLSVLYRNIAVYYIYRNDYKNGLDYSFKSLKLSEELGKNEEIAGTYINIGFIYNDLKDRKKALEYFKKALDINKKFNNPTMKAVILENIGVLYNNEGKNELAVSYLNQALEINRKNNNLNFVATNLGTLGSAYLELKKYDLAESHIKEALKISKELKIRRVMSYNLQNLSMIYMDKYADPKNNSFYKSRPVADTSLLMLKEAVIYDQESNDIKSLSTDFKQIASLYEELGDSKNALLYFKKFNTYKDSIYQTDTKETVKNLEDQRTIELKNKEIQFNKLKIESKEKQKWYFILGLILLGIIGILLFYQSRNRKRSNEKLQQLNNELDLANKTKSRFFSILNHDLRSPVSSLIHFLHLQKESPELLDAESKKRMEDKTINSAENLLNSMEDLLLWSKGQMENFKPQPKTISVGSLFEDTRKHFSGQEKIDILFEDPQGLVLNTDENYLKTIIRNLTGNAIKALEKTNNAKIIWKAWQENGIKHLSITDNGPGGTQEQFKALYDDKEVVGIKTGLGLHLIRDLAKAIDCKIDIQTQPNQGTAFILTLK</sequence>
<feature type="repeat" description="TPR" evidence="3">
    <location>
        <begin position="159"/>
        <end position="192"/>
    </location>
</feature>
<dbReference type="Proteomes" id="UP000275027">
    <property type="component" value="Unassembled WGS sequence"/>
</dbReference>
<dbReference type="EMBL" id="RCCB01000010">
    <property type="protein sequence ID" value="RLJ35920.1"/>
    <property type="molecule type" value="Genomic_DNA"/>
</dbReference>
<dbReference type="InterPro" id="IPR019734">
    <property type="entry name" value="TPR_rpt"/>
</dbReference>
<keyword evidence="3" id="KW-0802">TPR repeat</keyword>
<evidence type="ECO:0000256" key="2">
    <source>
        <dbReference type="ARBA" id="ARBA00012438"/>
    </source>
</evidence>
<dbReference type="InterPro" id="IPR036890">
    <property type="entry name" value="HATPase_C_sf"/>
</dbReference>
<comment type="caution">
    <text evidence="8">The sequence shown here is derived from an EMBL/GenBank/DDBJ whole genome shotgun (WGS) entry which is preliminary data.</text>
</comment>
<dbReference type="Pfam" id="PF02518">
    <property type="entry name" value="HATPase_c"/>
    <property type="match status" value="1"/>
</dbReference>
<dbReference type="CDD" id="cd00082">
    <property type="entry name" value="HisKA"/>
    <property type="match status" value="1"/>
</dbReference>
<dbReference type="InterPro" id="IPR003661">
    <property type="entry name" value="HisK_dim/P_dom"/>
</dbReference>
<dbReference type="Gene3D" id="1.10.287.130">
    <property type="match status" value="1"/>
</dbReference>
<dbReference type="PROSITE" id="PS50109">
    <property type="entry name" value="HIS_KIN"/>
    <property type="match status" value="1"/>
</dbReference>
<keyword evidence="8" id="KW-0418">Kinase</keyword>
<dbReference type="AlphaFoldDB" id="A0A497UY17"/>
<evidence type="ECO:0000313" key="7">
    <source>
        <dbReference type="EMBL" id="PKW28575.1"/>
    </source>
</evidence>
<feature type="transmembrane region" description="Helical" evidence="4">
    <location>
        <begin position="405"/>
        <end position="423"/>
    </location>
</feature>
<keyword evidence="4" id="KW-0472">Membrane</keyword>
<dbReference type="SMART" id="SM00387">
    <property type="entry name" value="HATPase_c"/>
    <property type="match status" value="1"/>
</dbReference>
<evidence type="ECO:0000256" key="4">
    <source>
        <dbReference type="SAM" id="Phobius"/>
    </source>
</evidence>
<feature type="repeat" description="TPR" evidence="3">
    <location>
        <begin position="239"/>
        <end position="272"/>
    </location>
</feature>
<evidence type="ECO:0000256" key="1">
    <source>
        <dbReference type="ARBA" id="ARBA00000085"/>
    </source>
</evidence>
<accession>A0A497UY17</accession>
<gene>
    <name evidence="7" type="ORF">B0G92_0198</name>
    <name evidence="8" type="ORF">CLV50_1306</name>
</gene>
<evidence type="ECO:0000256" key="3">
    <source>
        <dbReference type="PROSITE-ProRule" id="PRU00339"/>
    </source>
</evidence>
<dbReference type="InterPro" id="IPR011990">
    <property type="entry name" value="TPR-like_helical_dom_sf"/>
</dbReference>
<organism evidence="8 10">
    <name type="scientific">Flavobacterium lindanitolerans</name>
    <dbReference type="NCBI Taxonomy" id="428988"/>
    <lineage>
        <taxon>Bacteria</taxon>
        <taxon>Pseudomonadati</taxon>
        <taxon>Bacteroidota</taxon>
        <taxon>Flavobacteriia</taxon>
        <taxon>Flavobacteriales</taxon>
        <taxon>Flavobacteriaceae</taxon>
        <taxon>Flavobacterium</taxon>
    </lineage>
</organism>
<evidence type="ECO:0000313" key="9">
    <source>
        <dbReference type="Proteomes" id="UP000233767"/>
    </source>
</evidence>
<proteinExistence type="predicted"/>
<keyword evidence="5" id="KW-0732">Signal</keyword>
<dbReference type="SUPFAM" id="SSF47384">
    <property type="entry name" value="Homodimeric domain of signal transducing histidine kinase"/>
    <property type="match status" value="1"/>
</dbReference>
<evidence type="ECO:0000313" key="10">
    <source>
        <dbReference type="Proteomes" id="UP000275027"/>
    </source>
</evidence>
<dbReference type="EMBL" id="PJND01000007">
    <property type="protein sequence ID" value="PKW28575.1"/>
    <property type="molecule type" value="Genomic_DNA"/>
</dbReference>
<dbReference type="SUPFAM" id="SSF55874">
    <property type="entry name" value="ATPase domain of HSP90 chaperone/DNA topoisomerase II/histidine kinase"/>
    <property type="match status" value="1"/>
</dbReference>
<dbReference type="PANTHER" id="PTHR10098">
    <property type="entry name" value="RAPSYN-RELATED"/>
    <property type="match status" value="1"/>
</dbReference>
<dbReference type="EC" id="2.7.13.3" evidence="2"/>
<dbReference type="GO" id="GO:0000155">
    <property type="term" value="F:phosphorelay sensor kinase activity"/>
    <property type="evidence" value="ECO:0007669"/>
    <property type="project" value="InterPro"/>
</dbReference>
<evidence type="ECO:0000313" key="8">
    <source>
        <dbReference type="EMBL" id="RLJ35920.1"/>
    </source>
</evidence>
<keyword evidence="4" id="KW-1133">Transmembrane helix</keyword>
<dbReference type="Gene3D" id="1.25.40.10">
    <property type="entry name" value="Tetratricopeptide repeat domain"/>
    <property type="match status" value="2"/>
</dbReference>
<dbReference type="Proteomes" id="UP000233767">
    <property type="component" value="Unassembled WGS sequence"/>
</dbReference>
<dbReference type="InterPro" id="IPR036097">
    <property type="entry name" value="HisK_dim/P_sf"/>
</dbReference>
<protein>
    <recommendedName>
        <fullName evidence="2">histidine kinase</fullName>
        <ecNumber evidence="2">2.7.13.3</ecNumber>
    </recommendedName>
</protein>
<keyword evidence="4" id="KW-0812">Transmembrane</keyword>
<evidence type="ECO:0000256" key="5">
    <source>
        <dbReference type="SAM" id="SignalP"/>
    </source>
</evidence>
<dbReference type="RefSeq" id="WP_101470771.1">
    <property type="nucleotide sequence ID" value="NZ_JAPJOL010000006.1"/>
</dbReference>
<feature type="signal peptide" evidence="5">
    <location>
        <begin position="1"/>
        <end position="18"/>
    </location>
</feature>
<feature type="domain" description="Histidine kinase" evidence="6">
    <location>
        <begin position="455"/>
        <end position="662"/>
    </location>
</feature>
<dbReference type="PROSITE" id="PS50293">
    <property type="entry name" value="TPR_REGION"/>
    <property type="match status" value="1"/>
</dbReference>
<dbReference type="SMART" id="SM00028">
    <property type="entry name" value="TPR"/>
    <property type="match status" value="4"/>
</dbReference>
<feature type="repeat" description="TPR" evidence="3">
    <location>
        <begin position="199"/>
        <end position="232"/>
    </location>
</feature>
<dbReference type="PROSITE" id="PS50005">
    <property type="entry name" value="TPR"/>
    <property type="match status" value="3"/>
</dbReference>
<dbReference type="SMART" id="SM00388">
    <property type="entry name" value="HisKA"/>
    <property type="match status" value="1"/>
</dbReference>
<keyword evidence="8" id="KW-0808">Transferase</keyword>
<comment type="catalytic activity">
    <reaction evidence="1">
        <text>ATP + protein L-histidine = ADP + protein N-phospho-L-histidine.</text>
        <dbReference type="EC" id="2.7.13.3"/>
    </reaction>
</comment>
<dbReference type="InterPro" id="IPR003594">
    <property type="entry name" value="HATPase_dom"/>
</dbReference>